<dbReference type="CDD" id="cd00840">
    <property type="entry name" value="MPP_Mre11_N"/>
    <property type="match status" value="1"/>
</dbReference>
<evidence type="ECO:0000256" key="4">
    <source>
        <dbReference type="ARBA" id="ARBA00009028"/>
    </source>
</evidence>
<keyword evidence="9" id="KW-0378">Hydrolase</keyword>
<evidence type="ECO:0000256" key="2">
    <source>
        <dbReference type="ARBA" id="ARBA00004123"/>
    </source>
</evidence>
<dbReference type="EMBL" id="CAJHNJ030000002">
    <property type="protein sequence ID" value="CAG9092137.1"/>
    <property type="molecule type" value="Genomic_DNA"/>
</dbReference>
<feature type="region of interest" description="Disordered" evidence="15">
    <location>
        <begin position="511"/>
        <end position="634"/>
    </location>
</feature>
<comment type="cofactor">
    <cofactor evidence="1">
        <name>Mn(2+)</name>
        <dbReference type="ChEBI" id="CHEBI:29035"/>
    </cofactor>
</comment>
<dbReference type="PANTHER" id="PTHR10139:SF1">
    <property type="entry name" value="DOUBLE-STRAND BREAK REPAIR PROTEIN MRE11"/>
    <property type="match status" value="1"/>
</dbReference>
<keyword evidence="8" id="KW-0227">DNA damage</keyword>
<evidence type="ECO:0000256" key="6">
    <source>
        <dbReference type="ARBA" id="ARBA00022722"/>
    </source>
</evidence>
<proteinExistence type="inferred from homology"/>
<dbReference type="Pfam" id="PF00149">
    <property type="entry name" value="Metallophos"/>
    <property type="match status" value="1"/>
</dbReference>
<dbReference type="GO" id="GO:0000723">
    <property type="term" value="P:telomere maintenance"/>
    <property type="evidence" value="ECO:0007669"/>
    <property type="project" value="TreeGrafter"/>
</dbReference>
<evidence type="ECO:0000256" key="10">
    <source>
        <dbReference type="ARBA" id="ARBA00022839"/>
    </source>
</evidence>
<feature type="compositionally biased region" description="Pro residues" evidence="15">
    <location>
        <begin position="607"/>
        <end position="627"/>
    </location>
</feature>
<dbReference type="GO" id="GO:0042138">
    <property type="term" value="P:meiotic DNA double-strand break formation"/>
    <property type="evidence" value="ECO:0007669"/>
    <property type="project" value="TreeGrafter"/>
</dbReference>
<organism evidence="17 18">
    <name type="scientific">Plutella xylostella</name>
    <name type="common">Diamondback moth</name>
    <name type="synonym">Plutella maculipennis</name>
    <dbReference type="NCBI Taxonomy" id="51655"/>
    <lineage>
        <taxon>Eukaryota</taxon>
        <taxon>Metazoa</taxon>
        <taxon>Ecdysozoa</taxon>
        <taxon>Arthropoda</taxon>
        <taxon>Hexapoda</taxon>
        <taxon>Insecta</taxon>
        <taxon>Pterygota</taxon>
        <taxon>Neoptera</taxon>
        <taxon>Endopterygota</taxon>
        <taxon>Lepidoptera</taxon>
        <taxon>Glossata</taxon>
        <taxon>Ditrysia</taxon>
        <taxon>Yponomeutoidea</taxon>
        <taxon>Plutellidae</taxon>
        <taxon>Plutella</taxon>
    </lineage>
</organism>
<dbReference type="GO" id="GO:0097552">
    <property type="term" value="P:mitochondrial double-strand break repair via homologous recombination"/>
    <property type="evidence" value="ECO:0007669"/>
    <property type="project" value="TreeGrafter"/>
</dbReference>
<dbReference type="Pfam" id="PF04152">
    <property type="entry name" value="Mre11_DNA_bind"/>
    <property type="match status" value="1"/>
</dbReference>
<keyword evidence="5" id="KW-0158">Chromosome</keyword>
<evidence type="ECO:0000256" key="1">
    <source>
        <dbReference type="ARBA" id="ARBA00001936"/>
    </source>
</evidence>
<comment type="subcellular location">
    <subcellularLocation>
        <location evidence="3">Chromosome</location>
    </subcellularLocation>
    <subcellularLocation>
        <location evidence="2">Nucleus</location>
    </subcellularLocation>
</comment>
<dbReference type="InterPro" id="IPR004843">
    <property type="entry name" value="Calcineurin-like_PHP"/>
</dbReference>
<keyword evidence="13" id="KW-0539">Nucleus</keyword>
<keyword evidence="10" id="KW-0269">Exonuclease</keyword>
<dbReference type="GO" id="GO:0030870">
    <property type="term" value="C:Mre11 complex"/>
    <property type="evidence" value="ECO:0007669"/>
    <property type="project" value="TreeGrafter"/>
</dbReference>
<dbReference type="GO" id="GO:0006303">
    <property type="term" value="P:double-strand break repair via nonhomologous end joining"/>
    <property type="evidence" value="ECO:0007669"/>
    <property type="project" value="TreeGrafter"/>
</dbReference>
<evidence type="ECO:0000313" key="18">
    <source>
        <dbReference type="Proteomes" id="UP000653454"/>
    </source>
</evidence>
<evidence type="ECO:0000256" key="7">
    <source>
        <dbReference type="ARBA" id="ARBA00022759"/>
    </source>
</evidence>
<evidence type="ECO:0000256" key="5">
    <source>
        <dbReference type="ARBA" id="ARBA00022454"/>
    </source>
</evidence>
<dbReference type="GO" id="GO:0004527">
    <property type="term" value="F:exonuclease activity"/>
    <property type="evidence" value="ECO:0007669"/>
    <property type="project" value="UniProtKB-KW"/>
</dbReference>
<comment type="similarity">
    <text evidence="4">Belongs to the MRE11/RAD32 family.</text>
</comment>
<protein>
    <submittedName>
        <fullName evidence="17">(diamondback moth) hypothetical protein</fullName>
    </submittedName>
</protein>
<feature type="compositionally biased region" description="Gly residues" evidence="15">
    <location>
        <begin position="578"/>
        <end position="591"/>
    </location>
</feature>
<keyword evidence="14" id="KW-0469">Meiosis</keyword>
<dbReference type="GO" id="GO:0000014">
    <property type="term" value="F:single-stranded DNA endodeoxyribonuclease activity"/>
    <property type="evidence" value="ECO:0007669"/>
    <property type="project" value="TreeGrafter"/>
</dbReference>
<dbReference type="FunFam" id="3.60.21.10:FF:000011">
    <property type="entry name" value="Double-strand break repair protein"/>
    <property type="match status" value="1"/>
</dbReference>
<dbReference type="PANTHER" id="PTHR10139">
    <property type="entry name" value="DOUBLE-STRAND BREAK REPAIR PROTEIN MRE11"/>
    <property type="match status" value="1"/>
</dbReference>
<dbReference type="GO" id="GO:0030145">
    <property type="term" value="F:manganese ion binding"/>
    <property type="evidence" value="ECO:0007669"/>
    <property type="project" value="InterPro"/>
</dbReference>
<dbReference type="Gene3D" id="3.60.21.10">
    <property type="match status" value="1"/>
</dbReference>
<dbReference type="InterPro" id="IPR041796">
    <property type="entry name" value="Mre11_N"/>
</dbReference>
<evidence type="ECO:0000256" key="9">
    <source>
        <dbReference type="ARBA" id="ARBA00022801"/>
    </source>
</evidence>
<evidence type="ECO:0000256" key="14">
    <source>
        <dbReference type="ARBA" id="ARBA00023254"/>
    </source>
</evidence>
<dbReference type="GO" id="GO:0031573">
    <property type="term" value="P:mitotic intra-S DNA damage checkpoint signaling"/>
    <property type="evidence" value="ECO:0007669"/>
    <property type="project" value="TreeGrafter"/>
</dbReference>
<dbReference type="InterPro" id="IPR007281">
    <property type="entry name" value="Mre11_DNA-bd"/>
</dbReference>
<dbReference type="Gene3D" id="3.30.110.110">
    <property type="entry name" value="Mre11, capping domain"/>
    <property type="match status" value="1"/>
</dbReference>
<dbReference type="SUPFAM" id="SSF56300">
    <property type="entry name" value="Metallo-dependent phosphatases"/>
    <property type="match status" value="1"/>
</dbReference>
<dbReference type="SMART" id="SM01347">
    <property type="entry name" value="Mre11_DNA_bind"/>
    <property type="match status" value="1"/>
</dbReference>
<keyword evidence="6" id="KW-0540">Nuclease</keyword>
<evidence type="ECO:0000256" key="8">
    <source>
        <dbReference type="ARBA" id="ARBA00022763"/>
    </source>
</evidence>
<comment type="caution">
    <text evidence="17">The sequence shown here is derived from an EMBL/GenBank/DDBJ whole genome shotgun (WGS) entry which is preliminary data.</text>
</comment>
<evidence type="ECO:0000256" key="15">
    <source>
        <dbReference type="SAM" id="MobiDB-lite"/>
    </source>
</evidence>
<evidence type="ECO:0000256" key="12">
    <source>
        <dbReference type="ARBA" id="ARBA00023211"/>
    </source>
</evidence>
<dbReference type="InterPro" id="IPR029052">
    <property type="entry name" value="Metallo-depent_PP-like"/>
</dbReference>
<gene>
    <name evidence="17" type="ORF">PLXY2_LOCUS1044</name>
</gene>
<evidence type="ECO:0000256" key="3">
    <source>
        <dbReference type="ARBA" id="ARBA00004286"/>
    </source>
</evidence>
<dbReference type="AlphaFoldDB" id="A0A8S4DA06"/>
<evidence type="ECO:0000313" key="17">
    <source>
        <dbReference type="EMBL" id="CAG9092137.1"/>
    </source>
</evidence>
<dbReference type="Proteomes" id="UP000653454">
    <property type="component" value="Unassembled WGS sequence"/>
</dbReference>
<dbReference type="InterPro" id="IPR038487">
    <property type="entry name" value="Mre11_capping_dom"/>
</dbReference>
<sequence length="634" mass="68585">MAGDSAAETPSEDTLKILIATDIHLGHLENDPERGGDSFLAFEEVLATAAEAQADLVLLGGDLFDHARPSPAAMLRATQLLRRYCLGDRPVALELLSDDTEAFGRPVNYRDPDLNVSLPLLTIHGNHDDPVGQQAVSSLDILSSMGLVNYFGRWSDYTQVSVAPVLLRKGATSLALYGLSHLKDQRLSRLFKEGKVEMQRPPGEDWFNMLVLHQNRADRGPGNYIQEEALPGFLDLVVWGHEHDCRVVEEQNITRGFFVTQPGSTVATSLAAGEALPKHCALLQVHRKKFLLTPVPLRTVRPFIFKTIVLSEEELGDASVNENEKVQEFLKAKVYEAVAEAAARRSGDPRQPQRPLVRLSVFFERDNQDFNRVRFGQNFTDVVANPGDLLVMKREARVREKRERAAHDEPPLPAAGAAPDVEALLHDYFASLPPERQLGLLSARALTDAVRDFTVKRDDDSFRAVLRAHRRRALDALTAAGVETEAEVAELMRGCRLELDAAEPAARRELVRKAAATPSPRAEPLAQPRVTLTRTLPPVRAVPPPAHRGARRGGGGGGGVVVLSSDDDSAPEAAPAGRGAGAGEGGGGGAAGAPRAPPRPRRSAAPRAPPPRPPSAAAPRAAPPLRSPHPGCRT</sequence>
<evidence type="ECO:0000256" key="11">
    <source>
        <dbReference type="ARBA" id="ARBA00023204"/>
    </source>
</evidence>
<dbReference type="GO" id="GO:0035861">
    <property type="term" value="C:site of double-strand break"/>
    <property type="evidence" value="ECO:0007669"/>
    <property type="project" value="TreeGrafter"/>
</dbReference>
<feature type="domain" description="Mre11 DNA-binding" evidence="16">
    <location>
        <begin position="290"/>
        <end position="453"/>
    </location>
</feature>
<keyword evidence="11" id="KW-0234">DNA repair</keyword>
<dbReference type="GO" id="GO:0007095">
    <property type="term" value="P:mitotic G2 DNA damage checkpoint signaling"/>
    <property type="evidence" value="ECO:0007669"/>
    <property type="project" value="TreeGrafter"/>
</dbReference>
<keyword evidence="7" id="KW-0255">Endonuclease</keyword>
<dbReference type="GO" id="GO:0000724">
    <property type="term" value="P:double-strand break repair via homologous recombination"/>
    <property type="evidence" value="ECO:0007669"/>
    <property type="project" value="TreeGrafter"/>
</dbReference>
<evidence type="ECO:0000259" key="16">
    <source>
        <dbReference type="SMART" id="SM01347"/>
    </source>
</evidence>
<reference evidence="17" key="1">
    <citation type="submission" date="2020-11" db="EMBL/GenBank/DDBJ databases">
        <authorList>
            <person name="Whiteford S."/>
        </authorList>
    </citation>
    <scope>NUCLEOTIDE SEQUENCE</scope>
</reference>
<evidence type="ECO:0000256" key="13">
    <source>
        <dbReference type="ARBA" id="ARBA00023242"/>
    </source>
</evidence>
<keyword evidence="12" id="KW-0464">Manganese</keyword>
<accession>A0A8S4DA06</accession>
<keyword evidence="18" id="KW-1185">Reference proteome</keyword>
<name>A0A8S4DA06_PLUXY</name>